<evidence type="ECO:0000256" key="5">
    <source>
        <dbReference type="ARBA" id="ARBA00022989"/>
    </source>
</evidence>
<keyword evidence="11" id="KW-0732">Signal</keyword>
<dbReference type="Proteomes" id="UP000324632">
    <property type="component" value="Chromosome 25"/>
</dbReference>
<keyword evidence="5 10" id="KW-1133">Transmembrane helix</keyword>
<dbReference type="SUPFAM" id="SSF48726">
    <property type="entry name" value="Immunoglobulin"/>
    <property type="match status" value="2"/>
</dbReference>
<dbReference type="GO" id="GO:0033691">
    <property type="term" value="F:sialic acid binding"/>
    <property type="evidence" value="ECO:0007669"/>
    <property type="project" value="TreeGrafter"/>
</dbReference>
<comment type="similarity">
    <text evidence="8">Belongs to the immunoglobulin superfamily. SIGLEC (sialic acid binding Ig-like lectin) family.</text>
</comment>
<evidence type="ECO:0000256" key="7">
    <source>
        <dbReference type="ARBA" id="ARBA00023157"/>
    </source>
</evidence>
<evidence type="ECO:0000256" key="9">
    <source>
        <dbReference type="SAM" id="MobiDB-lite"/>
    </source>
</evidence>
<evidence type="ECO:0000256" key="6">
    <source>
        <dbReference type="ARBA" id="ARBA00023136"/>
    </source>
</evidence>
<accession>A0A5A9MZV6</accession>
<dbReference type="InterPro" id="IPR051036">
    <property type="entry name" value="SIGLEC"/>
</dbReference>
<dbReference type="Gene3D" id="2.60.40.10">
    <property type="entry name" value="Immunoglobulins"/>
    <property type="match status" value="3"/>
</dbReference>
<dbReference type="AlphaFoldDB" id="A0A5A9MZV6"/>
<feature type="transmembrane region" description="Helical" evidence="10">
    <location>
        <begin position="338"/>
        <end position="360"/>
    </location>
</feature>
<feature type="domain" description="Ig-like" evidence="12">
    <location>
        <begin position="227"/>
        <end position="309"/>
    </location>
</feature>
<dbReference type="InterPro" id="IPR003599">
    <property type="entry name" value="Ig_sub"/>
</dbReference>
<feature type="signal peptide" evidence="11">
    <location>
        <begin position="1"/>
        <end position="19"/>
    </location>
</feature>
<gene>
    <name evidence="13" type="ORF">E1301_Tti016412</name>
</gene>
<dbReference type="PROSITE" id="PS50835">
    <property type="entry name" value="IG_LIKE"/>
    <property type="match status" value="2"/>
</dbReference>
<comment type="caution">
    <text evidence="13">The sequence shown here is derived from an EMBL/GenBank/DDBJ whole genome shotgun (WGS) entry which is preliminary data.</text>
</comment>
<feature type="region of interest" description="Disordered" evidence="9">
    <location>
        <begin position="447"/>
        <end position="506"/>
    </location>
</feature>
<evidence type="ECO:0000256" key="2">
    <source>
        <dbReference type="ARBA" id="ARBA00022692"/>
    </source>
</evidence>
<keyword evidence="7" id="KW-1015">Disulfide bond</keyword>
<keyword evidence="4" id="KW-0130">Cell adhesion</keyword>
<dbReference type="GO" id="GO:0005886">
    <property type="term" value="C:plasma membrane"/>
    <property type="evidence" value="ECO:0007669"/>
    <property type="project" value="TreeGrafter"/>
</dbReference>
<dbReference type="EMBL" id="SOYY01000025">
    <property type="protein sequence ID" value="KAA0701797.1"/>
    <property type="molecule type" value="Genomic_DNA"/>
</dbReference>
<evidence type="ECO:0000256" key="8">
    <source>
        <dbReference type="ARBA" id="ARBA00038361"/>
    </source>
</evidence>
<proteinExistence type="inferred from homology"/>
<comment type="subcellular location">
    <subcellularLocation>
        <location evidence="1">Membrane</location>
        <topology evidence="1">Single-pass membrane protein</topology>
    </subcellularLocation>
</comment>
<keyword evidence="14" id="KW-1185">Reference proteome</keyword>
<evidence type="ECO:0000256" key="10">
    <source>
        <dbReference type="SAM" id="Phobius"/>
    </source>
</evidence>
<evidence type="ECO:0000259" key="12">
    <source>
        <dbReference type="PROSITE" id="PS50835"/>
    </source>
</evidence>
<protein>
    <recommendedName>
        <fullName evidence="12">Ig-like domain-containing protein</fullName>
    </recommendedName>
</protein>
<keyword evidence="6 10" id="KW-0472">Membrane</keyword>
<name>A0A5A9MZV6_9TELE</name>
<keyword evidence="3" id="KW-0430">Lectin</keyword>
<sequence length="506" mass="56199">MQIISSCTVFCMLILTVFTENEEHFISLYPANLTAVQGICALVSCTLTSPENPNSIKIHTCNIKNKENENCKTANSKEEWIKMLEHVQDTKNCSFIIKNITAGDEGEYEFRVEKPPHRFRLKIIIQDKPVIEVPPLREHEQANLSCSAPSPCPETPPNITWWITKRNGGITEVKNENYSTTSEGFYNSTLTLTPTSELYNATVGCNVSYGDKKNISTNKTIEVMHGPTFQILGHKTVNEGDTLRLSCTVDSHPASSDPVWTLNGSTDKLMNHTSGENLTITNVSTQHAGEYVCTVNYTDKPWNKSININVVRNTNETKNEITGIKAFLDLMADEKTHIFLMGMGTSAIIFSVILCCWVSCKRAKRPEVQTAPADSEVNLQMAQTNIDLTVTNEQTPLHNQSDAEMSYTPVELKGGEEESEAGGAENGEAGEAAAGDLDYAAIDYSLLKQKPPEEEEDKSINTDYAEIKRDEKGRKALQIEHDQTEDQKQDEEEGLYSDPDALKGQA</sequence>
<evidence type="ECO:0000313" key="13">
    <source>
        <dbReference type="EMBL" id="KAA0701797.1"/>
    </source>
</evidence>
<dbReference type="InterPro" id="IPR036179">
    <property type="entry name" value="Ig-like_dom_sf"/>
</dbReference>
<dbReference type="Pfam" id="PF13927">
    <property type="entry name" value="Ig_3"/>
    <property type="match status" value="1"/>
</dbReference>
<evidence type="ECO:0000256" key="3">
    <source>
        <dbReference type="ARBA" id="ARBA00022734"/>
    </source>
</evidence>
<dbReference type="SMART" id="SM00409">
    <property type="entry name" value="IG"/>
    <property type="match status" value="3"/>
</dbReference>
<organism evidence="13 14">
    <name type="scientific">Triplophysa tibetana</name>
    <dbReference type="NCBI Taxonomy" id="1572043"/>
    <lineage>
        <taxon>Eukaryota</taxon>
        <taxon>Metazoa</taxon>
        <taxon>Chordata</taxon>
        <taxon>Craniata</taxon>
        <taxon>Vertebrata</taxon>
        <taxon>Euteleostomi</taxon>
        <taxon>Actinopterygii</taxon>
        <taxon>Neopterygii</taxon>
        <taxon>Teleostei</taxon>
        <taxon>Ostariophysi</taxon>
        <taxon>Cypriniformes</taxon>
        <taxon>Nemacheilidae</taxon>
        <taxon>Triplophysa</taxon>
    </lineage>
</organism>
<dbReference type="Pfam" id="PF08205">
    <property type="entry name" value="C2-set_2"/>
    <property type="match status" value="1"/>
</dbReference>
<evidence type="ECO:0000256" key="1">
    <source>
        <dbReference type="ARBA" id="ARBA00004167"/>
    </source>
</evidence>
<feature type="chain" id="PRO_5022885955" description="Ig-like domain-containing protein" evidence="11">
    <location>
        <begin position="20"/>
        <end position="506"/>
    </location>
</feature>
<dbReference type="PANTHER" id="PTHR12035:SF128">
    <property type="entry name" value="BRANCHED CHAIN KETO ACID DEHYDROGENASE E1 SUBUNIT BETA,-LIKE-RELATED"/>
    <property type="match status" value="1"/>
</dbReference>
<reference evidence="13 14" key="1">
    <citation type="journal article" date="2019" name="Mol. Ecol. Resour.">
        <title>Chromosome-level genome assembly of Triplophysa tibetana, a fish adapted to the harsh high-altitude environment of the Tibetan Plateau.</title>
        <authorList>
            <person name="Yang X."/>
            <person name="Liu H."/>
            <person name="Ma Z."/>
            <person name="Zou Y."/>
            <person name="Zou M."/>
            <person name="Mao Y."/>
            <person name="Li X."/>
            <person name="Wang H."/>
            <person name="Chen T."/>
            <person name="Wang W."/>
            <person name="Yang R."/>
        </authorList>
    </citation>
    <scope>NUCLEOTIDE SEQUENCE [LARGE SCALE GENOMIC DNA]</scope>
    <source>
        <strain evidence="13">TTIB1903HZAU</strain>
        <tissue evidence="13">Muscle</tissue>
    </source>
</reference>
<evidence type="ECO:0000256" key="4">
    <source>
        <dbReference type="ARBA" id="ARBA00022889"/>
    </source>
</evidence>
<evidence type="ECO:0000313" key="14">
    <source>
        <dbReference type="Proteomes" id="UP000324632"/>
    </source>
</evidence>
<dbReference type="InterPro" id="IPR013162">
    <property type="entry name" value="CD80_C2-set"/>
</dbReference>
<dbReference type="InterPro" id="IPR013783">
    <property type="entry name" value="Ig-like_fold"/>
</dbReference>
<keyword evidence="2 10" id="KW-0812">Transmembrane</keyword>
<feature type="compositionally biased region" description="Basic and acidic residues" evidence="9">
    <location>
        <begin position="465"/>
        <end position="487"/>
    </location>
</feature>
<dbReference type="GO" id="GO:0030246">
    <property type="term" value="F:carbohydrate binding"/>
    <property type="evidence" value="ECO:0007669"/>
    <property type="project" value="UniProtKB-KW"/>
</dbReference>
<feature type="domain" description="Ig-like" evidence="12">
    <location>
        <begin position="129"/>
        <end position="222"/>
    </location>
</feature>
<dbReference type="PANTHER" id="PTHR12035">
    <property type="entry name" value="SIALIC ACID BINDING IMMUNOGLOBULIN-LIKE LECTIN"/>
    <property type="match status" value="1"/>
</dbReference>
<dbReference type="GO" id="GO:0007155">
    <property type="term" value="P:cell adhesion"/>
    <property type="evidence" value="ECO:0007669"/>
    <property type="project" value="UniProtKB-KW"/>
</dbReference>
<evidence type="ECO:0000256" key="11">
    <source>
        <dbReference type="SAM" id="SignalP"/>
    </source>
</evidence>
<dbReference type="InterPro" id="IPR007110">
    <property type="entry name" value="Ig-like_dom"/>
</dbReference>